<dbReference type="InterPro" id="IPR053162">
    <property type="entry name" value="DnaD"/>
</dbReference>
<protein>
    <submittedName>
        <fullName evidence="3">DnaD domain protein</fullName>
    </submittedName>
</protein>
<evidence type="ECO:0000259" key="2">
    <source>
        <dbReference type="Pfam" id="PF07261"/>
    </source>
</evidence>
<comment type="similarity">
    <text evidence="1">Belongs to the DnaB/DnaD family.</text>
</comment>
<gene>
    <name evidence="3" type="ORF">GI584_00135</name>
</gene>
<dbReference type="NCBIfam" id="TIGR01446">
    <property type="entry name" value="DnaD_dom"/>
    <property type="match status" value="1"/>
</dbReference>
<dbReference type="RefSeq" id="WP_153789861.1">
    <property type="nucleotide sequence ID" value="NZ_CP045915.1"/>
</dbReference>
<dbReference type="Gene3D" id="1.10.10.630">
    <property type="entry name" value="DnaD domain-like"/>
    <property type="match status" value="1"/>
</dbReference>
<dbReference type="SUPFAM" id="SSF158499">
    <property type="entry name" value="DnaD domain-like"/>
    <property type="match status" value="1"/>
</dbReference>
<evidence type="ECO:0000313" key="3">
    <source>
        <dbReference type="EMBL" id="QGH32587.1"/>
    </source>
</evidence>
<reference evidence="3 4" key="1">
    <citation type="submission" date="2019-11" db="EMBL/GenBank/DDBJ databases">
        <title>Gracilibacillus salitolerans sp. nov., a moderate halophile isolated from a saline soil in northwest China.</title>
        <authorList>
            <person name="Gan L."/>
        </authorList>
    </citation>
    <scope>NUCLEOTIDE SEQUENCE [LARGE SCALE GENOMIC DNA]</scope>
    <source>
        <strain evidence="3 4">SCU50</strain>
    </source>
</reference>
<dbReference type="InterPro" id="IPR034829">
    <property type="entry name" value="DnaD-like_sf"/>
</dbReference>
<evidence type="ECO:0000313" key="4">
    <source>
        <dbReference type="Proteomes" id="UP000339690"/>
    </source>
</evidence>
<sequence length="233" mass="27220">MNYLQEVVEFNRWKEVNQLPATAIALWHELMAMNNKCGWKQEFTVPNGILQSYAGLSRKQLDHARMLLIDHGLITYKKAKKVNQAGKYSIVPFVSYRQREGQHEGKQEGHKKDNERGTLVKLKYKLKLKLNIKDIASLLDTAETFFVMLSEKERERLLCFADDLGLDLVFEAMQRAKIEQKRCNYTLGILRDWSHKGIKSMADVERNDQDFQRFKQQKQAIPKQATGAYSQYF</sequence>
<dbReference type="PANTHER" id="PTHR37293">
    <property type="entry name" value="PHAGE REPLICATION PROTEIN-RELATED"/>
    <property type="match status" value="1"/>
</dbReference>
<dbReference type="AlphaFoldDB" id="A0A5Q2TEI7"/>
<dbReference type="EMBL" id="CP045915">
    <property type="protein sequence ID" value="QGH32587.1"/>
    <property type="molecule type" value="Genomic_DNA"/>
</dbReference>
<dbReference type="Pfam" id="PF07261">
    <property type="entry name" value="DnaB_2"/>
    <property type="match status" value="1"/>
</dbReference>
<evidence type="ECO:0000256" key="1">
    <source>
        <dbReference type="ARBA" id="ARBA00093462"/>
    </source>
</evidence>
<feature type="domain" description="DnaB/C C-terminal" evidence="2">
    <location>
        <begin position="141"/>
        <end position="206"/>
    </location>
</feature>
<organism evidence="3 4">
    <name type="scientific">Gracilibacillus salitolerans</name>
    <dbReference type="NCBI Taxonomy" id="2663022"/>
    <lineage>
        <taxon>Bacteria</taxon>
        <taxon>Bacillati</taxon>
        <taxon>Bacillota</taxon>
        <taxon>Bacilli</taxon>
        <taxon>Bacillales</taxon>
        <taxon>Bacillaceae</taxon>
        <taxon>Gracilibacillus</taxon>
    </lineage>
</organism>
<keyword evidence="4" id="KW-1185">Reference proteome</keyword>
<proteinExistence type="inferred from homology"/>
<dbReference type="Proteomes" id="UP000339690">
    <property type="component" value="Chromosome"/>
</dbReference>
<name>A0A5Q2TEI7_9BACI</name>
<dbReference type="InterPro" id="IPR006343">
    <property type="entry name" value="DnaB/C_C"/>
</dbReference>
<dbReference type="PANTHER" id="PTHR37293:SF5">
    <property type="entry name" value="DNA REPLICATION PROTEIN"/>
    <property type="match status" value="1"/>
</dbReference>
<accession>A0A5Q2TEI7</accession>
<dbReference type="KEGG" id="grc:GI584_00135"/>